<dbReference type="EMBL" id="JAGILA010000003">
    <property type="protein sequence ID" value="MBP2236334.1"/>
    <property type="molecule type" value="Genomic_DNA"/>
</dbReference>
<name>A0ABS4R0A9_9HYPH</name>
<reference evidence="1 2" key="1">
    <citation type="submission" date="2021-03" db="EMBL/GenBank/DDBJ databases">
        <title>Genomic Encyclopedia of Type Strains, Phase IV (KMG-IV): sequencing the most valuable type-strain genomes for metagenomic binning, comparative biology and taxonomic classification.</title>
        <authorList>
            <person name="Goeker M."/>
        </authorList>
    </citation>
    <scope>NUCLEOTIDE SEQUENCE [LARGE SCALE GENOMIC DNA]</scope>
    <source>
        <strain evidence="1 2">DSM 13372</strain>
    </source>
</reference>
<evidence type="ECO:0000313" key="1">
    <source>
        <dbReference type="EMBL" id="MBP2236334.1"/>
    </source>
</evidence>
<protein>
    <submittedName>
        <fullName evidence="1">Uncharacterized protein</fullName>
    </submittedName>
</protein>
<proteinExistence type="predicted"/>
<dbReference type="Proteomes" id="UP000730739">
    <property type="component" value="Unassembled WGS sequence"/>
</dbReference>
<comment type="caution">
    <text evidence="1">The sequence shown here is derived from an EMBL/GenBank/DDBJ whole genome shotgun (WGS) entry which is preliminary data.</text>
</comment>
<sequence>MRSEDPTHGMPAEVEAELCAEKLFKADGLQLPGMLRRPAS</sequence>
<accession>A0ABS4R0A9</accession>
<evidence type="ECO:0000313" key="2">
    <source>
        <dbReference type="Proteomes" id="UP000730739"/>
    </source>
</evidence>
<gene>
    <name evidence="1" type="ORF">J2Z31_002848</name>
</gene>
<keyword evidence="2" id="KW-1185">Reference proteome</keyword>
<organism evidence="1 2">
    <name type="scientific">Sinorhizobium kostiense</name>
    <dbReference type="NCBI Taxonomy" id="76747"/>
    <lineage>
        <taxon>Bacteria</taxon>
        <taxon>Pseudomonadati</taxon>
        <taxon>Pseudomonadota</taxon>
        <taxon>Alphaproteobacteria</taxon>
        <taxon>Hyphomicrobiales</taxon>
        <taxon>Rhizobiaceae</taxon>
        <taxon>Sinorhizobium/Ensifer group</taxon>
        <taxon>Sinorhizobium</taxon>
    </lineage>
</organism>